<dbReference type="PANTHER" id="PTHR33710">
    <property type="entry name" value="BNAC02G09200D PROTEIN"/>
    <property type="match status" value="1"/>
</dbReference>
<proteinExistence type="predicted"/>
<comment type="caution">
    <text evidence="2">The sequence shown here is derived from an EMBL/GenBank/DDBJ whole genome shotgun (WGS) entry which is preliminary data.</text>
</comment>
<sequence length="423" mass="48062">MQIIIKFKSDRTAQVFKENKNIWLKCFNWLDHMGRKAVLLNTGPFWNRNDLSYGKLCILTVARKRINNEVNVVFDGIACIIDIIEIDDDWTPFKPFSSKSNEELDDEFDDNVDGVSDTWIQENTDLEDGEIDPKENDQAGGSPKTPMAANSLVGIRMDKTMHAHVENEETQFRESLCIDGGVHMAHPKGFESEENNCVRFNLSGSTPTRSGSQLGGTTVELKSPRPNSRSQSIGAQSSTEFELADFKKFICDAGILDLNKGGGRFTYLCDEGCKLSKMDRILVCSNFMSAFLNTFITALPREFSNHVLLYTHYMIFGAPPFRFYNSWMCRDECNSIVMQTWSSFNGGGAPDKYLSDKLHFVKNAIKLWRRAEFDKENSALLELKKLVNDLDMEAEKRLLTSLEIAKLKESRIKITDMEKLKKG</sequence>
<dbReference type="PANTHER" id="PTHR33710:SF64">
    <property type="entry name" value="ENDONUCLEASE_EXONUCLEASE_PHOSPHATASE DOMAIN-CONTAINING PROTEIN"/>
    <property type="match status" value="1"/>
</dbReference>
<organism evidence="2 3">
    <name type="scientific">Lactuca virosa</name>
    <dbReference type="NCBI Taxonomy" id="75947"/>
    <lineage>
        <taxon>Eukaryota</taxon>
        <taxon>Viridiplantae</taxon>
        <taxon>Streptophyta</taxon>
        <taxon>Embryophyta</taxon>
        <taxon>Tracheophyta</taxon>
        <taxon>Spermatophyta</taxon>
        <taxon>Magnoliopsida</taxon>
        <taxon>eudicotyledons</taxon>
        <taxon>Gunneridae</taxon>
        <taxon>Pentapetalae</taxon>
        <taxon>asterids</taxon>
        <taxon>campanulids</taxon>
        <taxon>Asterales</taxon>
        <taxon>Asteraceae</taxon>
        <taxon>Cichorioideae</taxon>
        <taxon>Cichorieae</taxon>
        <taxon>Lactucinae</taxon>
        <taxon>Lactuca</taxon>
    </lineage>
</organism>
<feature type="region of interest" description="Disordered" evidence="1">
    <location>
        <begin position="123"/>
        <end position="148"/>
    </location>
</feature>
<gene>
    <name evidence="2" type="ORF">LVIROSA_LOCUS20859</name>
</gene>
<evidence type="ECO:0000313" key="3">
    <source>
        <dbReference type="Proteomes" id="UP001157418"/>
    </source>
</evidence>
<keyword evidence="3" id="KW-1185">Reference proteome</keyword>
<feature type="compositionally biased region" description="Polar residues" evidence="1">
    <location>
        <begin position="225"/>
        <end position="236"/>
    </location>
</feature>
<evidence type="ECO:0000256" key="1">
    <source>
        <dbReference type="SAM" id="MobiDB-lite"/>
    </source>
</evidence>
<feature type="compositionally biased region" description="Polar residues" evidence="1">
    <location>
        <begin position="207"/>
        <end position="216"/>
    </location>
</feature>
<feature type="region of interest" description="Disordered" evidence="1">
    <location>
        <begin position="207"/>
        <end position="236"/>
    </location>
</feature>
<accession>A0AAU9N2S3</accession>
<dbReference type="EMBL" id="CAKMRJ010003442">
    <property type="protein sequence ID" value="CAH1434334.1"/>
    <property type="molecule type" value="Genomic_DNA"/>
</dbReference>
<dbReference type="AlphaFoldDB" id="A0AAU9N2S3"/>
<reference evidence="2 3" key="1">
    <citation type="submission" date="2022-01" db="EMBL/GenBank/DDBJ databases">
        <authorList>
            <person name="Xiong W."/>
            <person name="Schranz E."/>
        </authorList>
    </citation>
    <scope>NUCLEOTIDE SEQUENCE [LARGE SCALE GENOMIC DNA]</scope>
</reference>
<dbReference type="Proteomes" id="UP001157418">
    <property type="component" value="Unassembled WGS sequence"/>
</dbReference>
<evidence type="ECO:0000313" key="2">
    <source>
        <dbReference type="EMBL" id="CAH1434334.1"/>
    </source>
</evidence>
<name>A0AAU9N2S3_9ASTR</name>
<protein>
    <submittedName>
        <fullName evidence="2">Uncharacterized protein</fullName>
    </submittedName>
</protein>